<evidence type="ECO:0000256" key="3">
    <source>
        <dbReference type="ARBA" id="ARBA00022692"/>
    </source>
</evidence>
<dbReference type="Pfam" id="PF00005">
    <property type="entry name" value="ABC_tran"/>
    <property type="match status" value="2"/>
</dbReference>
<dbReference type="RefSeq" id="XP_066649864.1">
    <property type="nucleotide sequence ID" value="XM_066802045.1"/>
</dbReference>
<feature type="transmembrane region" description="Helical" evidence="8">
    <location>
        <begin position="1090"/>
        <end position="1106"/>
    </location>
</feature>
<evidence type="ECO:0000256" key="1">
    <source>
        <dbReference type="ARBA" id="ARBA00004370"/>
    </source>
</evidence>
<dbReference type="SMART" id="SM00382">
    <property type="entry name" value="AAA"/>
    <property type="match status" value="2"/>
</dbReference>
<keyword evidence="2" id="KW-0813">Transport</keyword>
<evidence type="ECO:0000256" key="7">
    <source>
        <dbReference type="ARBA" id="ARBA00023136"/>
    </source>
</evidence>
<feature type="domain" description="ABC transmembrane type-1" evidence="10">
    <location>
        <begin position="982"/>
        <end position="1254"/>
    </location>
</feature>
<evidence type="ECO:0000256" key="5">
    <source>
        <dbReference type="ARBA" id="ARBA00022840"/>
    </source>
</evidence>
<feature type="transmembrane region" description="Helical" evidence="8">
    <location>
        <begin position="178"/>
        <end position="196"/>
    </location>
</feature>
<comment type="subcellular location">
    <subcellularLocation>
        <location evidence="1">Membrane</location>
    </subcellularLocation>
</comment>
<keyword evidence="12" id="KW-1185">Reference proteome</keyword>
<dbReference type="CDD" id="cd18596">
    <property type="entry name" value="ABC_6TM_VMR1_D1_like"/>
    <property type="match status" value="1"/>
</dbReference>
<feature type="transmembrane region" description="Helical" evidence="8">
    <location>
        <begin position="74"/>
        <end position="94"/>
    </location>
</feature>
<feature type="domain" description="ABC transmembrane type-1" evidence="10">
    <location>
        <begin position="322"/>
        <end position="647"/>
    </location>
</feature>
<evidence type="ECO:0000259" key="9">
    <source>
        <dbReference type="PROSITE" id="PS50893"/>
    </source>
</evidence>
<dbReference type="InterPro" id="IPR036640">
    <property type="entry name" value="ABC1_TM_sf"/>
</dbReference>
<dbReference type="EMBL" id="JBBPEH010000017">
    <property type="protein sequence ID" value="KAK7529284.1"/>
    <property type="molecule type" value="Genomic_DNA"/>
</dbReference>
<evidence type="ECO:0000259" key="10">
    <source>
        <dbReference type="PROSITE" id="PS50929"/>
    </source>
</evidence>
<dbReference type="PROSITE" id="PS50893">
    <property type="entry name" value="ABC_TRANSPORTER_2"/>
    <property type="match status" value="2"/>
</dbReference>
<keyword evidence="7 8" id="KW-0472">Membrane</keyword>
<dbReference type="SUPFAM" id="SSF52540">
    <property type="entry name" value="P-loop containing nucleoside triphosphate hydrolases"/>
    <property type="match status" value="2"/>
</dbReference>
<gene>
    <name evidence="11" type="ORF">J3D65DRAFT_642994</name>
</gene>
<dbReference type="PROSITE" id="PS50929">
    <property type="entry name" value="ABC_TM1F"/>
    <property type="match status" value="2"/>
</dbReference>
<evidence type="ECO:0000256" key="8">
    <source>
        <dbReference type="SAM" id="Phobius"/>
    </source>
</evidence>
<evidence type="ECO:0000313" key="12">
    <source>
        <dbReference type="Proteomes" id="UP001360953"/>
    </source>
</evidence>
<feature type="transmembrane region" description="Helical" evidence="8">
    <location>
        <begin position="508"/>
        <end position="528"/>
    </location>
</feature>
<dbReference type="InterPro" id="IPR017871">
    <property type="entry name" value="ABC_transporter-like_CS"/>
</dbReference>
<feature type="transmembrane region" description="Helical" evidence="8">
    <location>
        <begin position="355"/>
        <end position="379"/>
    </location>
</feature>
<dbReference type="Proteomes" id="UP001360953">
    <property type="component" value="Unassembled WGS sequence"/>
</dbReference>
<comment type="caution">
    <text evidence="11">The sequence shown here is derived from an EMBL/GenBank/DDBJ whole genome shotgun (WGS) entry which is preliminary data.</text>
</comment>
<evidence type="ECO:0000256" key="6">
    <source>
        <dbReference type="ARBA" id="ARBA00022989"/>
    </source>
</evidence>
<dbReference type="PANTHER" id="PTHR24223">
    <property type="entry name" value="ATP-BINDING CASSETTE SUB-FAMILY C"/>
    <property type="match status" value="1"/>
</dbReference>
<protein>
    <submittedName>
        <fullName evidence="11">ABC transporter</fullName>
    </submittedName>
</protein>
<evidence type="ECO:0000256" key="2">
    <source>
        <dbReference type="ARBA" id="ARBA00022448"/>
    </source>
</evidence>
<dbReference type="InterPro" id="IPR003439">
    <property type="entry name" value="ABC_transporter-like_ATP-bd"/>
</dbReference>
<reference evidence="11 12" key="1">
    <citation type="submission" date="2024-04" db="EMBL/GenBank/DDBJ databases">
        <title>Phyllosticta paracitricarpa is synonymous to the EU quarantine fungus P. citricarpa based on phylogenomic analyses.</title>
        <authorList>
            <consortium name="Lawrence Berkeley National Laboratory"/>
            <person name="Van ingen-buijs V.A."/>
            <person name="Van westerhoven A.C."/>
            <person name="Haridas S."/>
            <person name="Skiadas P."/>
            <person name="Martin F."/>
            <person name="Groenewald J.Z."/>
            <person name="Crous P.W."/>
            <person name="Seidl M.F."/>
        </authorList>
    </citation>
    <scope>NUCLEOTIDE SEQUENCE [LARGE SCALE GENOMIC DNA]</scope>
    <source>
        <strain evidence="11 12">CPC 17464</strain>
    </source>
</reference>
<keyword evidence="5" id="KW-0067">ATP-binding</keyword>
<keyword evidence="4" id="KW-0547">Nucleotide-binding</keyword>
<feature type="transmembrane region" description="Helical" evidence="8">
    <location>
        <begin position="1012"/>
        <end position="1041"/>
    </location>
</feature>
<keyword evidence="6 8" id="KW-1133">Transmembrane helix</keyword>
<dbReference type="Gene3D" id="3.40.50.300">
    <property type="entry name" value="P-loop containing nucleotide triphosphate hydrolases"/>
    <property type="match status" value="2"/>
</dbReference>
<sequence>MPDLRDGSLDTRHSPPPLFLVARHAAVFSQVTAGMNSLAFDGSTALYWDACFPSCHQPKPIGPTSTATTSSLQLYLSIAPAAVAALVFVSRCLLPILSKGPQWCKAFASEIDQNPPRPTKRISFWPISLIVLSAAGLVLAIVSASLARTRVSNFIDISPWVVSLLLLAIDRPRSTPKLLMVLFFSTLGCNVAQILWSDWQVLDPFLIAQAGVNLLAVVIILVMPMRNPTLESSGISQPFKEPTSELRSPEDNLTLWQFMTVSWMSPLISRGYKRQLHDADVWNLPFDFQHTRLHLLFRDLRGSVVRRLFKANGLDLITTSTLGFVELVANLSTPVLLQQLLRSIELENGSNRAAIIYAALILVVRLVAAQSSVFSLWYCRRCYERSRGEMITMVYEKALTRKSFGFHGSEKQEEKQNGIVDDGEGKTSLQRLKNKISLIFSLSKSKIKAPEKPPKQPATMGKILNLLRGDVYEVAQRFWEFPNIFTKPLQLVFSVILVWKILGWPCLLGMACVIVVQVLNAILVRMLLKWERVRRAATDLRLQVTSQFVEAIRHLRWYDWQTKWLDRIMDARRKELRLRVVTSLWNISIATTNMLATVLFPVVSFWAYTVIAGLPLSVDVAFPALQLFNLLATSLKELPGLITVLLNAAVAMGRIEDFMQEPDKQDRYSDDGASEISFENASFAWPGYTSPVLDKVNMEFPNGLTIICGKVGAGKTALLQAVLGELDALGGETRLPDEMMAYCAQSPWLQHMNIRQNILFSSPFQERRYKQVLEACALTPDLANFKHGDLSDLGENGIGLSGGQRARVALARAIYSPARILLLDDPLAALDHNTAETIVKRLFRFPLLEGRTVLLVTHRLDLVCHLADCVVEISEGKAHILDSEAKASLSKTVETEETHVEEDIKLHDEQQLAAVPDKFIEEEHRAEGGVVASVYWQYIKAGKLKWWLLLLFMFALFRVNRLLNYWFLKAWGEAYNRPRERINSIFSGLFDNGLSGVFDKFPFPESNVHPWLLAYLVIALIQAVVYFISDGLLLVIVYTAGKRLYKAVMQRVSRATFRFYDVTPVGRLMNRLTSDIGTLDGGISDKLQNVAWYVIAWVSSIVVIASVTPVFLVFSCVLTAWFVFIFFRFLPTSQSLRRLEMVSLSPLMSNFGVLLDGLTTIRAFRAQHDFQDRVIRVTDAFQKMDHFYWSLQAWLMYRFDALSAFSTFALTLLALYDNLSPGLTAFMLTTASNFVVATHSLCKQYGQLQMDFVSVERVVELLHIEEEPEGTVDPPASWPAYGDDIVFDNVTVKYAPHLEPSLSEVSFHIPGRSTTAVIGRTGSGKSTLALTLLATILPQPGGQIRVGNMDISKVNVHAWRQRISFVAQDPVLFPGTLRQNLDPINDHSDEECAAIILRILGPEWSLSSRIEGGGKNLSQGQRQLVGIGRAVLRRSPVVILDEVITSPTHRSSANLSGYCFNRHGDGTLGTRSFARRTAREHRHYSCTSR</sequence>
<feature type="transmembrane region" description="Helical" evidence="8">
    <location>
        <begin position="202"/>
        <end position="223"/>
    </location>
</feature>
<keyword evidence="3 8" id="KW-0812">Transmembrane</keyword>
<dbReference type="Pfam" id="PF00664">
    <property type="entry name" value="ABC_membrane"/>
    <property type="match status" value="2"/>
</dbReference>
<feature type="transmembrane region" description="Helical" evidence="8">
    <location>
        <begin position="946"/>
        <end position="968"/>
    </location>
</feature>
<organism evidence="11 12">
    <name type="scientific">Phyllosticta citribraziliensis</name>
    <dbReference type="NCBI Taxonomy" id="989973"/>
    <lineage>
        <taxon>Eukaryota</taxon>
        <taxon>Fungi</taxon>
        <taxon>Dikarya</taxon>
        <taxon>Ascomycota</taxon>
        <taxon>Pezizomycotina</taxon>
        <taxon>Dothideomycetes</taxon>
        <taxon>Dothideomycetes incertae sedis</taxon>
        <taxon>Botryosphaeriales</taxon>
        <taxon>Phyllostictaceae</taxon>
        <taxon>Phyllosticta</taxon>
    </lineage>
</organism>
<dbReference type="PROSITE" id="PS00211">
    <property type="entry name" value="ABC_TRANSPORTER_1"/>
    <property type="match status" value="2"/>
</dbReference>
<dbReference type="PANTHER" id="PTHR24223:SF415">
    <property type="entry name" value="FI20190P1"/>
    <property type="match status" value="1"/>
</dbReference>
<dbReference type="GeneID" id="92034951"/>
<feature type="domain" description="ABC transporter" evidence="9">
    <location>
        <begin position="676"/>
        <end position="900"/>
    </location>
</feature>
<dbReference type="InterPro" id="IPR003593">
    <property type="entry name" value="AAA+_ATPase"/>
</dbReference>
<evidence type="ECO:0000313" key="11">
    <source>
        <dbReference type="EMBL" id="KAK7529284.1"/>
    </source>
</evidence>
<name>A0ABR1L266_9PEZI</name>
<feature type="transmembrane region" description="Helical" evidence="8">
    <location>
        <begin position="605"/>
        <end position="628"/>
    </location>
</feature>
<dbReference type="InterPro" id="IPR050173">
    <property type="entry name" value="ABC_transporter_C-like"/>
</dbReference>
<dbReference type="CDD" id="cd03250">
    <property type="entry name" value="ABCC_MRP_domain1"/>
    <property type="match status" value="1"/>
</dbReference>
<dbReference type="SUPFAM" id="SSF90123">
    <property type="entry name" value="ABC transporter transmembrane region"/>
    <property type="match status" value="2"/>
</dbReference>
<accession>A0ABR1L266</accession>
<feature type="domain" description="ABC transporter" evidence="9">
    <location>
        <begin position="1285"/>
        <end position="1489"/>
    </location>
</feature>
<evidence type="ECO:0000256" key="4">
    <source>
        <dbReference type="ARBA" id="ARBA00022741"/>
    </source>
</evidence>
<dbReference type="CDD" id="cd18604">
    <property type="entry name" value="ABC_6TM_VMR1_D2_like"/>
    <property type="match status" value="1"/>
</dbReference>
<feature type="transmembrane region" description="Helical" evidence="8">
    <location>
        <begin position="1112"/>
        <end position="1131"/>
    </location>
</feature>
<dbReference type="InterPro" id="IPR011527">
    <property type="entry name" value="ABC1_TM_dom"/>
</dbReference>
<feature type="transmembrane region" description="Helical" evidence="8">
    <location>
        <begin position="124"/>
        <end position="145"/>
    </location>
</feature>
<dbReference type="InterPro" id="IPR027417">
    <property type="entry name" value="P-loop_NTPase"/>
</dbReference>
<proteinExistence type="predicted"/>
<dbReference type="Gene3D" id="1.20.1560.10">
    <property type="entry name" value="ABC transporter type 1, transmembrane domain"/>
    <property type="match status" value="2"/>
</dbReference>
<feature type="transmembrane region" description="Helical" evidence="8">
    <location>
        <begin position="1195"/>
        <end position="1216"/>
    </location>
</feature>